<dbReference type="AlphaFoldDB" id="D2U194"/>
<dbReference type="InterPro" id="IPR005119">
    <property type="entry name" value="LysR_subst-bd"/>
</dbReference>
<dbReference type="Pfam" id="PF00126">
    <property type="entry name" value="HTH_1"/>
    <property type="match status" value="1"/>
</dbReference>
<dbReference type="InterPro" id="IPR036390">
    <property type="entry name" value="WH_DNA-bd_sf"/>
</dbReference>
<dbReference type="PRINTS" id="PR00039">
    <property type="entry name" value="HTHLYSR"/>
</dbReference>
<evidence type="ECO:0000256" key="2">
    <source>
        <dbReference type="ARBA" id="ARBA00023015"/>
    </source>
</evidence>
<dbReference type="InterPro" id="IPR036388">
    <property type="entry name" value="WH-like_DNA-bd_sf"/>
</dbReference>
<organism evidence="6">
    <name type="scientific">Arsenophonus nasoniae</name>
    <name type="common">son-killer infecting Nasonia vitripennis</name>
    <dbReference type="NCBI Taxonomy" id="638"/>
    <lineage>
        <taxon>Bacteria</taxon>
        <taxon>Pseudomonadati</taxon>
        <taxon>Pseudomonadota</taxon>
        <taxon>Gammaproteobacteria</taxon>
        <taxon>Enterobacterales</taxon>
        <taxon>Morganellaceae</taxon>
        <taxon>Arsenophonus</taxon>
    </lineage>
</organism>
<dbReference type="CDD" id="cd08475">
    <property type="entry name" value="PBP2_CrgA_like_6"/>
    <property type="match status" value="1"/>
</dbReference>
<keyword evidence="3" id="KW-0238">DNA-binding</keyword>
<dbReference type="GO" id="GO:0003700">
    <property type="term" value="F:DNA-binding transcription factor activity"/>
    <property type="evidence" value="ECO:0007669"/>
    <property type="project" value="InterPro"/>
</dbReference>
<evidence type="ECO:0000256" key="4">
    <source>
        <dbReference type="ARBA" id="ARBA00023163"/>
    </source>
</evidence>
<proteinExistence type="inferred from homology"/>
<evidence type="ECO:0000256" key="1">
    <source>
        <dbReference type="ARBA" id="ARBA00009437"/>
    </source>
</evidence>
<dbReference type="PANTHER" id="PTHR30537:SF5">
    <property type="entry name" value="HTH-TYPE TRANSCRIPTIONAL ACTIVATOR TTDR-RELATED"/>
    <property type="match status" value="1"/>
</dbReference>
<feature type="domain" description="HTH lysR-type" evidence="5">
    <location>
        <begin position="11"/>
        <end position="66"/>
    </location>
</feature>
<dbReference type="PROSITE" id="PS50931">
    <property type="entry name" value="HTH_LYSR"/>
    <property type="match status" value="1"/>
</dbReference>
<dbReference type="SUPFAM" id="SSF46785">
    <property type="entry name" value="Winged helix' DNA-binding domain"/>
    <property type="match status" value="1"/>
</dbReference>
<gene>
    <name evidence="6" type="ORF">ARN_23080</name>
</gene>
<dbReference type="Gene3D" id="3.40.190.290">
    <property type="match status" value="1"/>
</dbReference>
<dbReference type="Pfam" id="PF03466">
    <property type="entry name" value="LysR_substrate"/>
    <property type="match status" value="1"/>
</dbReference>
<sequence>MNGNNPMKSVLNSLPVFVAAAEANSFSQTAEKLHLTRSSVAKKIAQLEARLGITLFHRTTRTQSLTEEGTLYYEYCRRALDEIEKIEDILNSGKLETCGKFRLSMPVLFGHLCIAPLLISLIKQYPKLELEMSFNDRIIDLIEEGIDLSIYIGTLPDSSNLVARKIGKHRMTICASPSYLAQMGEPQTIIELAQHFAVAYSHSNRIQKWRLKDDNGGIYEFRPKTRLMMDDMQAIKDAIISDAGIAWLPDWLVRKELIDGRLKEIMPRAGEITFSIYAVWPKTPYLSRKVRLIVDTLVNDLPAYMEKIAAPN</sequence>
<dbReference type="InterPro" id="IPR058163">
    <property type="entry name" value="LysR-type_TF_proteobact-type"/>
</dbReference>
<dbReference type="FunFam" id="1.10.10.10:FF:000001">
    <property type="entry name" value="LysR family transcriptional regulator"/>
    <property type="match status" value="1"/>
</dbReference>
<dbReference type="InterPro" id="IPR000847">
    <property type="entry name" value="LysR_HTH_N"/>
</dbReference>
<evidence type="ECO:0000259" key="5">
    <source>
        <dbReference type="PROSITE" id="PS50931"/>
    </source>
</evidence>
<comment type="similarity">
    <text evidence="1">Belongs to the LysR transcriptional regulatory family.</text>
</comment>
<dbReference type="Gene3D" id="1.10.10.10">
    <property type="entry name" value="Winged helix-like DNA-binding domain superfamily/Winged helix DNA-binding domain"/>
    <property type="match status" value="1"/>
</dbReference>
<protein>
    <submittedName>
        <fullName evidence="6">LysR family transcriptional regulator</fullName>
    </submittedName>
</protein>
<dbReference type="GO" id="GO:0003677">
    <property type="term" value="F:DNA binding"/>
    <property type="evidence" value="ECO:0007669"/>
    <property type="project" value="UniProtKB-KW"/>
</dbReference>
<accession>D2U194</accession>
<reference evidence="6" key="1">
    <citation type="journal article" date="2010" name="Insect Mol. Biol.">
        <title>The draft genome sequence of Arsenophonus nasoniae, son-killer bacterium of Nasonia vitripennis, reveals genes associated with virulence and symbiosis.</title>
        <authorList>
            <person name="Wilkes T."/>
            <person name="Darby A.C."/>
            <person name="Choi J."/>
            <person name="Colborne J.K."/>
            <person name="Werren J.H."/>
            <person name="Hurst G.D.D."/>
        </authorList>
    </citation>
    <scope>NUCLEOTIDE SEQUENCE</scope>
</reference>
<keyword evidence="4" id="KW-0804">Transcription</keyword>
<keyword evidence="2" id="KW-0805">Transcription regulation</keyword>
<name>D2U194_9GAMM</name>
<evidence type="ECO:0000313" key="6">
    <source>
        <dbReference type="EMBL" id="CBA74457.1"/>
    </source>
</evidence>
<dbReference type="PANTHER" id="PTHR30537">
    <property type="entry name" value="HTH-TYPE TRANSCRIPTIONAL REGULATOR"/>
    <property type="match status" value="1"/>
</dbReference>
<dbReference type="EMBL" id="FN545234">
    <property type="protein sequence ID" value="CBA74457.1"/>
    <property type="molecule type" value="Genomic_DNA"/>
</dbReference>
<dbReference type="SUPFAM" id="SSF53850">
    <property type="entry name" value="Periplasmic binding protein-like II"/>
    <property type="match status" value="1"/>
</dbReference>
<evidence type="ECO:0000256" key="3">
    <source>
        <dbReference type="ARBA" id="ARBA00023125"/>
    </source>
</evidence>